<reference evidence="3" key="1">
    <citation type="submission" date="2021-11" db="EMBL/GenBank/DDBJ databases">
        <title>Cultivation dependent microbiological survey of springs from the worlds oldest radium mine currently devoted to the extraction of radon-saturated water.</title>
        <authorList>
            <person name="Kapinusova G."/>
            <person name="Smrhova T."/>
            <person name="Strejcek M."/>
            <person name="Suman J."/>
            <person name="Jani K."/>
            <person name="Pajer P."/>
            <person name="Uhlik O."/>
        </authorList>
    </citation>
    <scope>NUCLEOTIDE SEQUENCE [LARGE SCALE GENOMIC DNA]</scope>
    <source>
        <strain evidence="3">J379</strain>
    </source>
</reference>
<sequence>MSPPRLGTLAAAAVALTFAPAAHAAPAPLIASPHTTITGAGFPDGKPIGDVNGDGREDVCVFAYGAPSPVIVFGSATPGTVDIRSLGSRGYTVTGRPDGSRDVCRPLGDVNGDGRADIVAWSTEREVRVVFGQQSTAPVDGANPGPNGLILRSTTAGTDAFIARTARVGDVNGDGRDDIGVVGNLSGTPQLAGVVFGRTTGGTVNLADPNLPALLIGDSRGRTATETPYDLVTPGDTNGDGRDDLLVRVNYSELRLVPGRSTPGMIDLANAANRTVLPGQLHEPAVWDDDWLDPAGDLNGDGLLDLLQAGLNSAPTAAVILSATAPPLLDLTNAARRLSLTASLAYSVRTSRAGEVAGDGRDDIIATAGFSQTNSSLHFGGPSPVAVPYAVAGGTTGTVDLRLAGRRVGGIGHQRTVAGGVRFTGGTGRGQLLTSGPSDLVVHTIGAAPADTTAPSLTNVKFETPVILRGCSQPCGLLSTSRLLYAIDETAYMEVDVRRGTTVVATSRGLVPARRPGAWPGGDGYDYRLAAILVEGFCVPVAGCSGDPSKIVARLPAGAYTATMRATDLAGNRSATRTATVLIQ</sequence>
<evidence type="ECO:0000313" key="2">
    <source>
        <dbReference type="EMBL" id="UUY05474.1"/>
    </source>
</evidence>
<dbReference type="Proteomes" id="UP001058860">
    <property type="component" value="Chromosome"/>
</dbReference>
<proteinExistence type="predicted"/>
<evidence type="ECO:0000256" key="1">
    <source>
        <dbReference type="SAM" id="SignalP"/>
    </source>
</evidence>
<accession>A0ABY5PLA4</accession>
<dbReference type="PANTHER" id="PTHR46580">
    <property type="entry name" value="SENSOR KINASE-RELATED"/>
    <property type="match status" value="1"/>
</dbReference>
<protein>
    <submittedName>
        <fullName evidence="2">VCBS repeat-containing protein</fullName>
    </submittedName>
</protein>
<dbReference type="Gene3D" id="2.130.10.130">
    <property type="entry name" value="Integrin alpha, N-terminal"/>
    <property type="match status" value="2"/>
</dbReference>
<keyword evidence="1" id="KW-0732">Signal</keyword>
<dbReference type="EMBL" id="CP088295">
    <property type="protein sequence ID" value="UUY05474.1"/>
    <property type="molecule type" value="Genomic_DNA"/>
</dbReference>
<dbReference type="InterPro" id="IPR028994">
    <property type="entry name" value="Integrin_alpha_N"/>
</dbReference>
<feature type="signal peptide" evidence="1">
    <location>
        <begin position="1"/>
        <end position="24"/>
    </location>
</feature>
<keyword evidence="3" id="KW-1185">Reference proteome</keyword>
<name>A0ABY5PLA4_9ACTN</name>
<organism evidence="2 3">
    <name type="scientific">Svornostia abyssi</name>
    <dbReference type="NCBI Taxonomy" id="2898438"/>
    <lineage>
        <taxon>Bacteria</taxon>
        <taxon>Bacillati</taxon>
        <taxon>Actinomycetota</taxon>
        <taxon>Thermoleophilia</taxon>
        <taxon>Solirubrobacterales</taxon>
        <taxon>Baekduiaceae</taxon>
        <taxon>Svornostia</taxon>
    </lineage>
</organism>
<gene>
    <name evidence="2" type="ORF">LRS13_08125</name>
</gene>
<evidence type="ECO:0000313" key="3">
    <source>
        <dbReference type="Proteomes" id="UP001058860"/>
    </source>
</evidence>
<dbReference type="RefSeq" id="WP_353865930.1">
    <property type="nucleotide sequence ID" value="NZ_CP088295.1"/>
</dbReference>
<dbReference type="SUPFAM" id="SSF69318">
    <property type="entry name" value="Integrin alpha N-terminal domain"/>
    <property type="match status" value="1"/>
</dbReference>
<feature type="chain" id="PRO_5046879823" evidence="1">
    <location>
        <begin position="25"/>
        <end position="584"/>
    </location>
</feature>
<dbReference type="PANTHER" id="PTHR46580:SF2">
    <property type="entry name" value="MAM DOMAIN-CONTAINING PROTEIN"/>
    <property type="match status" value="1"/>
</dbReference>